<gene>
    <name evidence="2" type="ORF">MCOR_36563</name>
</gene>
<dbReference type="OrthoDB" id="6189780at2759"/>
<proteinExistence type="predicted"/>
<dbReference type="Proteomes" id="UP000507470">
    <property type="component" value="Unassembled WGS sequence"/>
</dbReference>
<protein>
    <submittedName>
        <fullName evidence="2">Uncharacterized protein</fullName>
    </submittedName>
</protein>
<dbReference type="EMBL" id="CACVKT020006556">
    <property type="protein sequence ID" value="CAC5402630.1"/>
    <property type="molecule type" value="Genomic_DNA"/>
</dbReference>
<reference evidence="2 3" key="1">
    <citation type="submission" date="2020-06" db="EMBL/GenBank/DDBJ databases">
        <authorList>
            <person name="Li R."/>
            <person name="Bekaert M."/>
        </authorList>
    </citation>
    <scope>NUCLEOTIDE SEQUENCE [LARGE SCALE GENOMIC DNA]</scope>
    <source>
        <strain evidence="3">wild</strain>
    </source>
</reference>
<evidence type="ECO:0000256" key="1">
    <source>
        <dbReference type="SAM" id="MobiDB-lite"/>
    </source>
</evidence>
<accession>A0A6J8D6B2</accession>
<organism evidence="2 3">
    <name type="scientific">Mytilus coruscus</name>
    <name type="common">Sea mussel</name>
    <dbReference type="NCBI Taxonomy" id="42192"/>
    <lineage>
        <taxon>Eukaryota</taxon>
        <taxon>Metazoa</taxon>
        <taxon>Spiralia</taxon>
        <taxon>Lophotrochozoa</taxon>
        <taxon>Mollusca</taxon>
        <taxon>Bivalvia</taxon>
        <taxon>Autobranchia</taxon>
        <taxon>Pteriomorphia</taxon>
        <taxon>Mytilida</taxon>
        <taxon>Mytiloidea</taxon>
        <taxon>Mytilidae</taxon>
        <taxon>Mytilinae</taxon>
        <taxon>Mytilus</taxon>
    </lineage>
</organism>
<evidence type="ECO:0000313" key="3">
    <source>
        <dbReference type="Proteomes" id="UP000507470"/>
    </source>
</evidence>
<feature type="region of interest" description="Disordered" evidence="1">
    <location>
        <begin position="64"/>
        <end position="83"/>
    </location>
</feature>
<sequence>MPTYFIQALHLDSGEELDLGNLVAPAVLTGDQEGPVANIERERIGAILTMEESHSLHEVAAPTETTLASDEGAQESWDSTSDGEADTTLVEEASDEEIVTVCQRYQESTCPTPVVDGGMTDNIKKGNASLTFVDPSSTGEIDRKATTESNSPLYKGTVITVQSSVCHKSASINPESPGSGLGLLFKTDNIGARYSNLQTPPAESATTVTAYM</sequence>
<keyword evidence="3" id="KW-1185">Reference proteome</keyword>
<name>A0A6J8D6B2_MYTCO</name>
<dbReference type="AlphaFoldDB" id="A0A6J8D6B2"/>
<evidence type="ECO:0000313" key="2">
    <source>
        <dbReference type="EMBL" id="CAC5402630.1"/>
    </source>
</evidence>